<dbReference type="GO" id="GO:0005509">
    <property type="term" value="F:calcium ion binding"/>
    <property type="evidence" value="ECO:0007669"/>
    <property type="project" value="InterPro"/>
</dbReference>
<feature type="domain" description="EF-hand" evidence="2">
    <location>
        <begin position="95"/>
        <end position="113"/>
    </location>
</feature>
<name>A0A7X1FT11_9SPHN</name>
<sequence length="169" mass="17949">MNRMVLGGFAALLMVAAGLFWWQGRAAVDPGKIPAFSLAAPQEDLSLPTATGAGQKGAALPQASEQSKEQKRFDRLDRNRDGKIARVEMLAPRAAAFRKLDTDGNNLLSFEEWAVKTGNKFKGADANGDGLLDRGEFATTKPKPKVQPACKCGAKAPPPAPTPSDDDEG</sequence>
<comment type="caution">
    <text evidence="3">The sequence shown here is derived from an EMBL/GenBank/DDBJ whole genome shotgun (WGS) entry which is preliminary data.</text>
</comment>
<dbReference type="Pfam" id="PF13202">
    <property type="entry name" value="EF-hand_5"/>
    <property type="match status" value="3"/>
</dbReference>
<evidence type="ECO:0000313" key="4">
    <source>
        <dbReference type="Proteomes" id="UP000566813"/>
    </source>
</evidence>
<dbReference type="AlphaFoldDB" id="A0A7X1FT11"/>
<evidence type="ECO:0000256" key="1">
    <source>
        <dbReference type="SAM" id="MobiDB-lite"/>
    </source>
</evidence>
<keyword evidence="4" id="KW-1185">Reference proteome</keyword>
<reference evidence="3 4" key="1">
    <citation type="submission" date="2020-08" db="EMBL/GenBank/DDBJ databases">
        <title>The genome sequence of type strain Novosphingobium flavum NBRC 111647.</title>
        <authorList>
            <person name="Liu Y."/>
        </authorList>
    </citation>
    <scope>NUCLEOTIDE SEQUENCE [LARGE SCALE GENOMIC DNA]</scope>
    <source>
        <strain evidence="3 4">NBRC 111647</strain>
    </source>
</reference>
<dbReference type="PROSITE" id="PS00018">
    <property type="entry name" value="EF_HAND_1"/>
    <property type="match status" value="1"/>
</dbReference>
<feature type="region of interest" description="Disordered" evidence="1">
    <location>
        <begin position="123"/>
        <end position="169"/>
    </location>
</feature>
<dbReference type="RefSeq" id="WP_185664723.1">
    <property type="nucleotide sequence ID" value="NZ_JACLAW010000009.1"/>
</dbReference>
<organism evidence="3 4">
    <name type="scientific">Novosphingobium flavum</name>
    <dbReference type="NCBI Taxonomy" id="1778672"/>
    <lineage>
        <taxon>Bacteria</taxon>
        <taxon>Pseudomonadati</taxon>
        <taxon>Pseudomonadota</taxon>
        <taxon>Alphaproteobacteria</taxon>
        <taxon>Sphingomonadales</taxon>
        <taxon>Sphingomonadaceae</taxon>
        <taxon>Novosphingobium</taxon>
    </lineage>
</organism>
<evidence type="ECO:0000313" key="3">
    <source>
        <dbReference type="EMBL" id="MBC2666428.1"/>
    </source>
</evidence>
<gene>
    <name evidence="3" type="ORF">H7F51_12940</name>
</gene>
<proteinExistence type="predicted"/>
<feature type="compositionally biased region" description="Basic and acidic residues" evidence="1">
    <location>
        <begin position="66"/>
        <end position="79"/>
    </location>
</feature>
<dbReference type="Gene3D" id="1.10.238.10">
    <property type="entry name" value="EF-hand"/>
    <property type="match status" value="1"/>
</dbReference>
<accession>A0A7X1FT11</accession>
<feature type="region of interest" description="Disordered" evidence="1">
    <location>
        <begin position="47"/>
        <end position="79"/>
    </location>
</feature>
<dbReference type="InterPro" id="IPR018247">
    <property type="entry name" value="EF_Hand_1_Ca_BS"/>
</dbReference>
<feature type="domain" description="EF-hand" evidence="2">
    <location>
        <begin position="72"/>
        <end position="84"/>
    </location>
</feature>
<dbReference type="Proteomes" id="UP000566813">
    <property type="component" value="Unassembled WGS sequence"/>
</dbReference>
<dbReference type="EMBL" id="JACLAW010000009">
    <property type="protein sequence ID" value="MBC2666428.1"/>
    <property type="molecule type" value="Genomic_DNA"/>
</dbReference>
<dbReference type="InterPro" id="IPR002048">
    <property type="entry name" value="EF_hand_dom"/>
</dbReference>
<evidence type="ECO:0000259" key="2">
    <source>
        <dbReference type="Pfam" id="PF13202"/>
    </source>
</evidence>
<dbReference type="InterPro" id="IPR011992">
    <property type="entry name" value="EF-hand-dom_pair"/>
</dbReference>
<protein>
    <recommendedName>
        <fullName evidence="2">EF-hand domain-containing protein</fullName>
    </recommendedName>
</protein>
<feature type="domain" description="EF-hand" evidence="2">
    <location>
        <begin position="121"/>
        <end position="138"/>
    </location>
</feature>
<dbReference type="SUPFAM" id="SSF47473">
    <property type="entry name" value="EF-hand"/>
    <property type="match status" value="1"/>
</dbReference>